<reference evidence="1" key="1">
    <citation type="submission" date="2019-10" db="EMBL/GenBank/DDBJ databases">
        <authorList>
            <consortium name="DOE Joint Genome Institute"/>
            <person name="Kuo A."/>
            <person name="Miyauchi S."/>
            <person name="Kiss E."/>
            <person name="Drula E."/>
            <person name="Kohler A."/>
            <person name="Sanchez-Garcia M."/>
            <person name="Andreopoulos B."/>
            <person name="Barry K.W."/>
            <person name="Bonito G."/>
            <person name="Buee M."/>
            <person name="Carver A."/>
            <person name="Chen C."/>
            <person name="Cichocki N."/>
            <person name="Clum A."/>
            <person name="Culley D."/>
            <person name="Crous P.W."/>
            <person name="Fauchery L."/>
            <person name="Girlanda M."/>
            <person name="Hayes R."/>
            <person name="Keri Z."/>
            <person name="Labutti K."/>
            <person name="Lipzen A."/>
            <person name="Lombard V."/>
            <person name="Magnuson J."/>
            <person name="Maillard F."/>
            <person name="Morin E."/>
            <person name="Murat C."/>
            <person name="Nolan M."/>
            <person name="Ohm R."/>
            <person name="Pangilinan J."/>
            <person name="Pereira M."/>
            <person name="Perotto S."/>
            <person name="Peter M."/>
            <person name="Riley R."/>
            <person name="Sitrit Y."/>
            <person name="Stielow B."/>
            <person name="Szollosi G."/>
            <person name="Zifcakova L."/>
            <person name="Stursova M."/>
            <person name="Spatafora J.W."/>
            <person name="Tedersoo L."/>
            <person name="Vaario L.-M."/>
            <person name="Yamada A."/>
            <person name="Yan M."/>
            <person name="Wang P."/>
            <person name="Xu J."/>
            <person name="Bruns T."/>
            <person name="Baldrian P."/>
            <person name="Vilgalys R."/>
            <person name="Henrissat B."/>
            <person name="Grigoriev I.V."/>
            <person name="Hibbett D."/>
            <person name="Nagy L.G."/>
            <person name="Martin F.M."/>
        </authorList>
    </citation>
    <scope>NUCLEOTIDE SEQUENCE</scope>
    <source>
        <strain evidence="1">P2</strain>
    </source>
</reference>
<dbReference type="EMBL" id="MU118006">
    <property type="protein sequence ID" value="KAF9648878.1"/>
    <property type="molecule type" value="Genomic_DNA"/>
</dbReference>
<keyword evidence="2" id="KW-1185">Reference proteome</keyword>
<gene>
    <name evidence="1" type="ORF">BDM02DRAFT_2041445</name>
</gene>
<dbReference type="Proteomes" id="UP000886501">
    <property type="component" value="Unassembled WGS sequence"/>
</dbReference>
<name>A0ACB6ZHQ9_THEGA</name>
<organism evidence="1 2">
    <name type="scientific">Thelephora ganbajun</name>
    <name type="common">Ganba fungus</name>
    <dbReference type="NCBI Taxonomy" id="370292"/>
    <lineage>
        <taxon>Eukaryota</taxon>
        <taxon>Fungi</taxon>
        <taxon>Dikarya</taxon>
        <taxon>Basidiomycota</taxon>
        <taxon>Agaricomycotina</taxon>
        <taxon>Agaricomycetes</taxon>
        <taxon>Thelephorales</taxon>
        <taxon>Thelephoraceae</taxon>
        <taxon>Thelephora</taxon>
    </lineage>
</organism>
<evidence type="ECO:0000313" key="1">
    <source>
        <dbReference type="EMBL" id="KAF9648878.1"/>
    </source>
</evidence>
<protein>
    <submittedName>
        <fullName evidence="1">Uncharacterized protein</fullName>
    </submittedName>
</protein>
<comment type="caution">
    <text evidence="1">The sequence shown here is derived from an EMBL/GenBank/DDBJ whole genome shotgun (WGS) entry which is preliminary data.</text>
</comment>
<proteinExistence type="predicted"/>
<evidence type="ECO:0000313" key="2">
    <source>
        <dbReference type="Proteomes" id="UP000886501"/>
    </source>
</evidence>
<reference evidence="1" key="2">
    <citation type="journal article" date="2020" name="Nat. Commun.">
        <title>Large-scale genome sequencing of mycorrhizal fungi provides insights into the early evolution of symbiotic traits.</title>
        <authorList>
            <person name="Miyauchi S."/>
            <person name="Kiss E."/>
            <person name="Kuo A."/>
            <person name="Drula E."/>
            <person name="Kohler A."/>
            <person name="Sanchez-Garcia M."/>
            <person name="Morin E."/>
            <person name="Andreopoulos B."/>
            <person name="Barry K.W."/>
            <person name="Bonito G."/>
            <person name="Buee M."/>
            <person name="Carver A."/>
            <person name="Chen C."/>
            <person name="Cichocki N."/>
            <person name="Clum A."/>
            <person name="Culley D."/>
            <person name="Crous P.W."/>
            <person name="Fauchery L."/>
            <person name="Girlanda M."/>
            <person name="Hayes R.D."/>
            <person name="Keri Z."/>
            <person name="LaButti K."/>
            <person name="Lipzen A."/>
            <person name="Lombard V."/>
            <person name="Magnuson J."/>
            <person name="Maillard F."/>
            <person name="Murat C."/>
            <person name="Nolan M."/>
            <person name="Ohm R.A."/>
            <person name="Pangilinan J."/>
            <person name="Pereira M.F."/>
            <person name="Perotto S."/>
            <person name="Peter M."/>
            <person name="Pfister S."/>
            <person name="Riley R."/>
            <person name="Sitrit Y."/>
            <person name="Stielow J.B."/>
            <person name="Szollosi G."/>
            <person name="Zifcakova L."/>
            <person name="Stursova M."/>
            <person name="Spatafora J.W."/>
            <person name="Tedersoo L."/>
            <person name="Vaario L.M."/>
            <person name="Yamada A."/>
            <person name="Yan M."/>
            <person name="Wang P."/>
            <person name="Xu J."/>
            <person name="Bruns T."/>
            <person name="Baldrian P."/>
            <person name="Vilgalys R."/>
            <person name="Dunand C."/>
            <person name="Henrissat B."/>
            <person name="Grigoriev I.V."/>
            <person name="Hibbett D."/>
            <person name="Nagy L.G."/>
            <person name="Martin F.M."/>
        </authorList>
    </citation>
    <scope>NUCLEOTIDE SEQUENCE</scope>
    <source>
        <strain evidence="1">P2</strain>
    </source>
</reference>
<accession>A0ACB6ZHQ9</accession>
<sequence>MRPYSPLSRPRRLPVNAMQPILPQDVIDVLVDWVSVSSVGQRDPHLRSCSLVARSWVQRSRQHLFYSVELASTSDISNWIENVRPGVGGVSGYVRKLWMNCNWDQWSQRFSSVEHLRSFTRVEELRLTYWRGGQATKEEVEEAFGGFGPSVRTLSISLPRGDPGSFLHLLSLFPHLNNLSIWTSCLDESLNPLPRNLVTVHGRLALDCVQEHLVDALIGSGLKPKALKISIPHLISYDGLLTACASSVEVISLSPTYGACLDHTSLTGFTALRHVEIGLLHPTCFFADVHTILRPVPSPHLERVTFNFLQKIRQADFEGPGAADTWMNADDVLYDLSTRRPERRLLLVIKGVFDSTPPIDDLVGTMTSLLPRFMDIGMVETEASADVAQWPEHEP</sequence>